<dbReference type="Proteomes" id="UP000605361">
    <property type="component" value="Unassembled WGS sequence"/>
</dbReference>
<dbReference type="EMBL" id="JADOGI010000181">
    <property type="protein sequence ID" value="MBF8191884.1"/>
    <property type="molecule type" value="Genomic_DNA"/>
</dbReference>
<evidence type="ECO:0000313" key="2">
    <source>
        <dbReference type="Proteomes" id="UP000605361"/>
    </source>
</evidence>
<keyword evidence="2" id="KW-1185">Reference proteome</keyword>
<gene>
    <name evidence="1" type="ORF">ITP53_40640</name>
</gene>
<protein>
    <submittedName>
        <fullName evidence="1">Uncharacterized protein</fullName>
    </submittedName>
</protein>
<reference evidence="1" key="1">
    <citation type="submission" date="2020-11" db="EMBL/GenBank/DDBJ databases">
        <title>Whole-genome analyses of Nonomuraea sp. K274.</title>
        <authorList>
            <person name="Veyisoglu A."/>
        </authorList>
    </citation>
    <scope>NUCLEOTIDE SEQUENCE</scope>
    <source>
        <strain evidence="1">K274</strain>
    </source>
</reference>
<proteinExistence type="predicted"/>
<organism evidence="1 2">
    <name type="scientific">Nonomuraea cypriaca</name>
    <dbReference type="NCBI Taxonomy" id="1187855"/>
    <lineage>
        <taxon>Bacteria</taxon>
        <taxon>Bacillati</taxon>
        <taxon>Actinomycetota</taxon>
        <taxon>Actinomycetes</taxon>
        <taxon>Streptosporangiales</taxon>
        <taxon>Streptosporangiaceae</taxon>
        <taxon>Nonomuraea</taxon>
    </lineage>
</organism>
<dbReference type="RefSeq" id="WP_195900792.1">
    <property type="nucleotide sequence ID" value="NZ_JADOGI010000181.1"/>
</dbReference>
<name>A0A931F1H2_9ACTN</name>
<evidence type="ECO:0000313" key="1">
    <source>
        <dbReference type="EMBL" id="MBF8191884.1"/>
    </source>
</evidence>
<dbReference type="AlphaFoldDB" id="A0A931F1H2"/>
<comment type="caution">
    <text evidence="1">The sequence shown here is derived from an EMBL/GenBank/DDBJ whole genome shotgun (WGS) entry which is preliminary data.</text>
</comment>
<accession>A0A931F1H2</accession>
<sequence>MRERILVGVAAIAIAAGTLMVTMGPADAARKWPVGERCGPFVYNPNGFAGVYWKHCTSGRQGVKLEIDVWHAFDRTVCVPANRIKAIGSQVDTRKARILGRR</sequence>